<evidence type="ECO:0000313" key="2">
    <source>
        <dbReference type="EMBL" id="SEN33746.1"/>
    </source>
</evidence>
<dbReference type="AlphaFoldDB" id="A0A1H8FPX5"/>
<dbReference type="Proteomes" id="UP000199695">
    <property type="component" value="Unassembled WGS sequence"/>
</dbReference>
<feature type="domain" description="HTH cro/C1-type" evidence="1">
    <location>
        <begin position="14"/>
        <end position="67"/>
    </location>
</feature>
<dbReference type="InterPro" id="IPR001387">
    <property type="entry name" value="Cro/C1-type_HTH"/>
</dbReference>
<proteinExistence type="predicted"/>
<sequence>MDKPIDRVTIGHMIRKKRKELRLRLEDVADENVSPSTISNIERGVQIVAKEKIAYVAQKLEVEIPEVSSMLRQIGKREQKILSKLKRLMSTTDFADPAKALKRIDDLKVDEF</sequence>
<evidence type="ECO:0000313" key="3">
    <source>
        <dbReference type="Proteomes" id="UP000199695"/>
    </source>
</evidence>
<dbReference type="Pfam" id="PF01381">
    <property type="entry name" value="HTH_3"/>
    <property type="match status" value="1"/>
</dbReference>
<accession>A0A1H8FPX5</accession>
<dbReference type="STRING" id="1173111.SAMN05444955_1095"/>
<keyword evidence="3" id="KW-1185">Reference proteome</keyword>
<reference evidence="2 3" key="1">
    <citation type="submission" date="2016-10" db="EMBL/GenBank/DDBJ databases">
        <authorList>
            <person name="de Groot N.N."/>
        </authorList>
    </citation>
    <scope>NUCLEOTIDE SEQUENCE [LARGE SCALE GENOMIC DNA]</scope>
    <source>
        <strain evidence="2 3">DSM 46701</strain>
    </source>
</reference>
<dbReference type="CDD" id="cd00093">
    <property type="entry name" value="HTH_XRE"/>
    <property type="match status" value="1"/>
</dbReference>
<dbReference type="PROSITE" id="PS50943">
    <property type="entry name" value="HTH_CROC1"/>
    <property type="match status" value="1"/>
</dbReference>
<dbReference type="EMBL" id="FOCQ01000009">
    <property type="protein sequence ID" value="SEN33746.1"/>
    <property type="molecule type" value="Genomic_DNA"/>
</dbReference>
<organism evidence="2 3">
    <name type="scientific">Lihuaxuella thermophila</name>
    <dbReference type="NCBI Taxonomy" id="1173111"/>
    <lineage>
        <taxon>Bacteria</taxon>
        <taxon>Bacillati</taxon>
        <taxon>Bacillota</taxon>
        <taxon>Bacilli</taxon>
        <taxon>Bacillales</taxon>
        <taxon>Thermoactinomycetaceae</taxon>
        <taxon>Lihuaxuella</taxon>
    </lineage>
</organism>
<dbReference type="RefSeq" id="WP_089969067.1">
    <property type="nucleotide sequence ID" value="NZ_FOCQ01000009.1"/>
</dbReference>
<dbReference type="SMART" id="SM00530">
    <property type="entry name" value="HTH_XRE"/>
    <property type="match status" value="1"/>
</dbReference>
<dbReference type="InterPro" id="IPR011990">
    <property type="entry name" value="TPR-like_helical_dom_sf"/>
</dbReference>
<dbReference type="Gene3D" id="1.25.40.10">
    <property type="entry name" value="Tetratricopeptide repeat domain"/>
    <property type="match status" value="1"/>
</dbReference>
<gene>
    <name evidence="2" type="ORF">SAMN05444955_1095</name>
</gene>
<evidence type="ECO:0000259" key="1">
    <source>
        <dbReference type="PROSITE" id="PS50943"/>
    </source>
</evidence>
<dbReference type="InterPro" id="IPR010982">
    <property type="entry name" value="Lambda_DNA-bd_dom_sf"/>
</dbReference>
<dbReference type="SUPFAM" id="SSF47413">
    <property type="entry name" value="lambda repressor-like DNA-binding domains"/>
    <property type="match status" value="1"/>
</dbReference>
<protein>
    <submittedName>
        <fullName evidence="2">Helix-turn-helix</fullName>
    </submittedName>
</protein>
<dbReference type="GO" id="GO:0003677">
    <property type="term" value="F:DNA binding"/>
    <property type="evidence" value="ECO:0007669"/>
    <property type="project" value="InterPro"/>
</dbReference>
<name>A0A1H8FPX5_9BACL</name>